<reference evidence="1" key="1">
    <citation type="journal article" date="2014" name="PLoS ONE">
        <title>Transcriptome-Based Identification of ABC Transporters in the Western Tarnished Plant Bug Lygus hesperus.</title>
        <authorList>
            <person name="Hull J.J."/>
            <person name="Chaney K."/>
            <person name="Geib S.M."/>
            <person name="Fabrick J.A."/>
            <person name="Brent C.S."/>
            <person name="Walsh D."/>
            <person name="Lavine L.C."/>
        </authorList>
    </citation>
    <scope>NUCLEOTIDE SEQUENCE</scope>
</reference>
<dbReference type="EMBL" id="GBHO01043050">
    <property type="protein sequence ID" value="JAG00554.1"/>
    <property type="molecule type" value="Transcribed_RNA"/>
</dbReference>
<dbReference type="GO" id="GO:0016874">
    <property type="term" value="F:ligase activity"/>
    <property type="evidence" value="ECO:0007669"/>
    <property type="project" value="UniProtKB-KW"/>
</dbReference>
<name>A0A0A9VY39_LYGHE</name>
<dbReference type="AlphaFoldDB" id="A0A0A9VY39"/>
<keyword evidence="1" id="KW-0436">Ligase</keyword>
<proteinExistence type="predicted"/>
<gene>
    <name evidence="1" type="primary">proS1_6</name>
    <name evidence="1" type="ORF">CM83_90618</name>
</gene>
<feature type="non-terminal residue" evidence="1">
    <location>
        <position position="235"/>
    </location>
</feature>
<sequence length="235" mass="26170">MDVWRQQNGQSVPGPSAVSLQSEWDALSLKQVVESMTFPNPTDSLRFKILQNEAFTRQCRDPSGSEALSPTLLSLFSPCRLIWPAWSLQRSAGRFSRHAELNMLLQKAFSAADIPVRLEPSGLLREDGKRPDGVTLIPWARGKNLVWDVTCADSLAPSYITFYGTPGYAAELLAKKKHLKYQAIKRTNHFVAFAVESLGSWAKEAREPVPKRYLVQRLSLATQRGNSTSVLGTLP</sequence>
<organism evidence="1">
    <name type="scientific">Lygus hesperus</name>
    <name type="common">Western plant bug</name>
    <dbReference type="NCBI Taxonomy" id="30085"/>
    <lineage>
        <taxon>Eukaryota</taxon>
        <taxon>Metazoa</taxon>
        <taxon>Ecdysozoa</taxon>
        <taxon>Arthropoda</taxon>
        <taxon>Hexapoda</taxon>
        <taxon>Insecta</taxon>
        <taxon>Pterygota</taxon>
        <taxon>Neoptera</taxon>
        <taxon>Paraneoptera</taxon>
        <taxon>Hemiptera</taxon>
        <taxon>Heteroptera</taxon>
        <taxon>Panheteroptera</taxon>
        <taxon>Cimicomorpha</taxon>
        <taxon>Miridae</taxon>
        <taxon>Mirini</taxon>
        <taxon>Lygus</taxon>
    </lineage>
</organism>
<protein>
    <submittedName>
        <fullName evidence="1">Proline--tRNA ligase 1</fullName>
    </submittedName>
</protein>
<evidence type="ECO:0000313" key="1">
    <source>
        <dbReference type="EMBL" id="JAG00554.1"/>
    </source>
</evidence>
<accession>A0A0A9VY39</accession>
<reference evidence="1" key="2">
    <citation type="submission" date="2014-07" db="EMBL/GenBank/DDBJ databases">
        <authorList>
            <person name="Hull J."/>
        </authorList>
    </citation>
    <scope>NUCLEOTIDE SEQUENCE</scope>
</reference>